<evidence type="ECO:0000313" key="2">
    <source>
        <dbReference type="Proteomes" id="UP001050975"/>
    </source>
</evidence>
<accession>A0AAV3XJJ2</accession>
<protein>
    <recommendedName>
        <fullName evidence="3">Transposase</fullName>
    </recommendedName>
</protein>
<organism evidence="1 2">
    <name type="scientific">Microseira wollei NIES-4236</name>
    <dbReference type="NCBI Taxonomy" id="2530354"/>
    <lineage>
        <taxon>Bacteria</taxon>
        <taxon>Bacillati</taxon>
        <taxon>Cyanobacteriota</taxon>
        <taxon>Cyanophyceae</taxon>
        <taxon>Oscillatoriophycideae</taxon>
        <taxon>Aerosakkonematales</taxon>
        <taxon>Aerosakkonemataceae</taxon>
        <taxon>Microseira</taxon>
    </lineage>
</organism>
<reference evidence="1" key="1">
    <citation type="submission" date="2019-10" db="EMBL/GenBank/DDBJ databases">
        <title>Draft genome sequece of Microseira wollei NIES-4236.</title>
        <authorList>
            <person name="Yamaguchi H."/>
            <person name="Suzuki S."/>
            <person name="Kawachi M."/>
        </authorList>
    </citation>
    <scope>NUCLEOTIDE SEQUENCE</scope>
    <source>
        <strain evidence="1">NIES-4236</strain>
    </source>
</reference>
<gene>
    <name evidence="1" type="ORF">MiSe_51390</name>
</gene>
<evidence type="ECO:0008006" key="3">
    <source>
        <dbReference type="Google" id="ProtNLM"/>
    </source>
</evidence>
<name>A0AAV3XJJ2_9CYAN</name>
<dbReference type="AlphaFoldDB" id="A0AAV3XJJ2"/>
<dbReference type="EMBL" id="BLAY01000088">
    <property type="protein sequence ID" value="GET40330.1"/>
    <property type="molecule type" value="Genomic_DNA"/>
</dbReference>
<sequence>MVFAVKHQVRRATAELTPVDKKEPTPLAEAGNKRQNKRVRELCVF</sequence>
<evidence type="ECO:0000313" key="1">
    <source>
        <dbReference type="EMBL" id="GET40330.1"/>
    </source>
</evidence>
<keyword evidence="2" id="KW-1185">Reference proteome</keyword>
<dbReference type="Proteomes" id="UP001050975">
    <property type="component" value="Unassembled WGS sequence"/>
</dbReference>
<proteinExistence type="predicted"/>
<comment type="caution">
    <text evidence="1">The sequence shown here is derived from an EMBL/GenBank/DDBJ whole genome shotgun (WGS) entry which is preliminary data.</text>
</comment>